<dbReference type="EMBL" id="JAABFR010002007">
    <property type="protein sequence ID" value="MBD4339087.1"/>
    <property type="molecule type" value="Genomic_DNA"/>
</dbReference>
<sequence>VSCFAQNSSAVAVTVEKYNDSANNQLMLFDKKLTRIYTADIGAQAISLSLAGNKAVVLSNEKVISFDGKVGQQKFLDAGADARQIASSGA</sequence>
<dbReference type="AlphaFoldDB" id="A0A8I0LAB2"/>
<gene>
    <name evidence="1" type="ORF">GUH15_24140</name>
</gene>
<feature type="non-terminal residue" evidence="1">
    <location>
        <position position="90"/>
    </location>
</feature>
<accession>A0A8I0LAB2</accession>
<organism evidence="1 2">
    <name type="scientific">Xanthomonas citri pv. citri</name>
    <dbReference type="NCBI Taxonomy" id="611301"/>
    <lineage>
        <taxon>Bacteria</taxon>
        <taxon>Pseudomonadati</taxon>
        <taxon>Pseudomonadota</taxon>
        <taxon>Gammaproteobacteria</taxon>
        <taxon>Lysobacterales</taxon>
        <taxon>Lysobacteraceae</taxon>
        <taxon>Xanthomonas</taxon>
    </lineage>
</organism>
<protein>
    <submittedName>
        <fullName evidence="1">Uncharacterized protein</fullName>
    </submittedName>
</protein>
<proteinExistence type="predicted"/>
<evidence type="ECO:0000313" key="2">
    <source>
        <dbReference type="Proteomes" id="UP000653002"/>
    </source>
</evidence>
<dbReference type="Proteomes" id="UP000653002">
    <property type="component" value="Unassembled WGS sequence"/>
</dbReference>
<feature type="non-terminal residue" evidence="1">
    <location>
        <position position="1"/>
    </location>
</feature>
<comment type="caution">
    <text evidence="1">The sequence shown here is derived from an EMBL/GenBank/DDBJ whole genome shotgun (WGS) entry which is preliminary data.</text>
</comment>
<reference evidence="1" key="1">
    <citation type="submission" date="2020-01" db="EMBL/GenBank/DDBJ databases">
        <authorList>
            <person name="Richard D."/>
        </authorList>
    </citation>
    <scope>NUCLEOTIDE SEQUENCE</scope>
    <source>
        <strain evidence="1">JP541</strain>
    </source>
</reference>
<name>A0A8I0LAB2_XANCI</name>
<evidence type="ECO:0000313" key="1">
    <source>
        <dbReference type="EMBL" id="MBD4339087.1"/>
    </source>
</evidence>